<evidence type="ECO:0000313" key="2">
    <source>
        <dbReference type="EMBL" id="GAG47615.1"/>
    </source>
</evidence>
<dbReference type="EMBL" id="BARS01052984">
    <property type="protein sequence ID" value="GAG47615.1"/>
    <property type="molecule type" value="Genomic_DNA"/>
</dbReference>
<dbReference type="InterPro" id="IPR025493">
    <property type="entry name" value="DUF4384"/>
</dbReference>
<dbReference type="PANTHER" id="PTHR36194:SF1">
    <property type="entry name" value="S-LAYER-LIKE PROTEIN"/>
    <property type="match status" value="1"/>
</dbReference>
<gene>
    <name evidence="2" type="ORF">S01H1_78696</name>
</gene>
<evidence type="ECO:0000259" key="1">
    <source>
        <dbReference type="Pfam" id="PF14326"/>
    </source>
</evidence>
<feature type="domain" description="DUF4384" evidence="1">
    <location>
        <begin position="57"/>
        <end position="130"/>
    </location>
</feature>
<dbReference type="Pfam" id="PF14326">
    <property type="entry name" value="DUF4384"/>
    <property type="match status" value="1"/>
</dbReference>
<proteinExistence type="predicted"/>
<dbReference type="AlphaFoldDB" id="X0XW64"/>
<sequence length="131" mass="13946">MKNHATRIGILLVIGLIAASGLAIADGNIGSVAPLGVIPQPTPQPLTVNIWTDKSSYMVGETLTIFFSVSQAAFIYIYDIQPDGIVRLIFPNAHSRGNFVSAGSHSLPDGLYKFTVTPPPGTEHLQIFASL</sequence>
<dbReference type="PANTHER" id="PTHR36194">
    <property type="entry name" value="S-LAYER-LIKE PROTEIN"/>
    <property type="match status" value="1"/>
</dbReference>
<reference evidence="2" key="1">
    <citation type="journal article" date="2014" name="Front. Microbiol.">
        <title>High frequency of phylogenetically diverse reductive dehalogenase-homologous genes in deep subseafloor sedimentary metagenomes.</title>
        <authorList>
            <person name="Kawai M."/>
            <person name="Futagami T."/>
            <person name="Toyoda A."/>
            <person name="Takaki Y."/>
            <person name="Nishi S."/>
            <person name="Hori S."/>
            <person name="Arai W."/>
            <person name="Tsubouchi T."/>
            <person name="Morono Y."/>
            <person name="Uchiyama I."/>
            <person name="Ito T."/>
            <person name="Fujiyama A."/>
            <person name="Inagaki F."/>
            <person name="Takami H."/>
        </authorList>
    </citation>
    <scope>NUCLEOTIDE SEQUENCE</scope>
    <source>
        <strain evidence="2">Expedition CK06-06</strain>
    </source>
</reference>
<accession>X0XW64</accession>
<comment type="caution">
    <text evidence="2">The sequence shown here is derived from an EMBL/GenBank/DDBJ whole genome shotgun (WGS) entry which is preliminary data.</text>
</comment>
<protein>
    <recommendedName>
        <fullName evidence="1">DUF4384 domain-containing protein</fullName>
    </recommendedName>
</protein>
<organism evidence="2">
    <name type="scientific">marine sediment metagenome</name>
    <dbReference type="NCBI Taxonomy" id="412755"/>
    <lineage>
        <taxon>unclassified sequences</taxon>
        <taxon>metagenomes</taxon>
        <taxon>ecological metagenomes</taxon>
    </lineage>
</organism>
<feature type="non-terminal residue" evidence="2">
    <location>
        <position position="131"/>
    </location>
</feature>
<name>X0XW64_9ZZZZ</name>